<gene>
    <name evidence="2" type="ORF">BCV53_03465</name>
</gene>
<evidence type="ECO:0000313" key="3">
    <source>
        <dbReference type="Proteomes" id="UP000093052"/>
    </source>
</evidence>
<protein>
    <submittedName>
        <fullName evidence="2">Uncharacterized protein</fullName>
    </submittedName>
</protein>
<evidence type="ECO:0000256" key="1">
    <source>
        <dbReference type="SAM" id="Phobius"/>
    </source>
</evidence>
<organism evidence="2 3">
    <name type="scientific">Parageobacillus thermoglucosidasius</name>
    <name type="common">Geobacillus thermoglucosidasius</name>
    <dbReference type="NCBI Taxonomy" id="1426"/>
    <lineage>
        <taxon>Bacteria</taxon>
        <taxon>Bacillati</taxon>
        <taxon>Bacillota</taxon>
        <taxon>Bacilli</taxon>
        <taxon>Bacillales</taxon>
        <taxon>Anoxybacillaceae</taxon>
        <taxon>Parageobacillus</taxon>
    </lineage>
</organism>
<reference evidence="3" key="1">
    <citation type="journal article" date="2016" name="Genome Announc.">
        <title>Complete Genome Sequence of Geobacillus thermoglucosidasius NCIMB 11955, the Progenitor of a Bioethanol Production Strain.</title>
        <authorList>
            <person name="Sheng L."/>
            <person name="Zhang Y."/>
            <person name="Minton N.P."/>
        </authorList>
    </citation>
    <scope>NUCLEOTIDE SEQUENCE [LARGE SCALE GENOMIC DNA]</scope>
    <source>
        <strain evidence="3">NCIMB 11955</strain>
    </source>
</reference>
<keyword evidence="3" id="KW-1185">Reference proteome</keyword>
<sequence length="65" mass="7500">MLLTHVFRPSFDDWIKFALSLAHGGFEKGSTFFLFFYIVFALFPACCAFSRFSVIIEIGCAVYRF</sequence>
<name>A0AAN1D5U6_PARTM</name>
<accession>A0AAN1D5U6</accession>
<dbReference type="EMBL" id="CP016622">
    <property type="protein sequence ID" value="ANZ29236.1"/>
    <property type="molecule type" value="Genomic_DNA"/>
</dbReference>
<dbReference type="KEGG" id="ptl:AOT13_03450"/>
<proteinExistence type="predicted"/>
<keyword evidence="1" id="KW-1133">Transmembrane helix</keyword>
<keyword evidence="1" id="KW-0472">Membrane</keyword>
<dbReference type="AlphaFoldDB" id="A0AAN1D5U6"/>
<evidence type="ECO:0000313" key="2">
    <source>
        <dbReference type="EMBL" id="ANZ29236.1"/>
    </source>
</evidence>
<keyword evidence="1" id="KW-0812">Transmembrane</keyword>
<dbReference type="Proteomes" id="UP000093052">
    <property type="component" value="Chromosome"/>
</dbReference>
<feature type="transmembrane region" description="Helical" evidence="1">
    <location>
        <begin position="34"/>
        <end position="63"/>
    </location>
</feature>